<evidence type="ECO:0000313" key="4">
    <source>
        <dbReference type="EMBL" id="BDU77136.1"/>
    </source>
</evidence>
<evidence type="ECO:0000256" key="2">
    <source>
        <dbReference type="SAM" id="SignalP"/>
    </source>
</evidence>
<feature type="signal peptide" evidence="2">
    <location>
        <begin position="1"/>
        <end position="20"/>
    </location>
</feature>
<feature type="domain" description="Transport-associated OB type 1" evidence="3">
    <location>
        <begin position="36"/>
        <end position="84"/>
    </location>
</feature>
<dbReference type="EMBL" id="AP027081">
    <property type="protein sequence ID" value="BDU77136.1"/>
    <property type="molecule type" value="Genomic_DNA"/>
</dbReference>
<gene>
    <name evidence="4" type="ORF">METESE_20940</name>
</gene>
<feature type="compositionally biased region" description="Gly residues" evidence="1">
    <location>
        <begin position="108"/>
        <end position="117"/>
    </location>
</feature>
<protein>
    <recommendedName>
        <fullName evidence="3">Transport-associated OB type 1 domain-containing protein</fullName>
    </recommendedName>
</protein>
<feature type="chain" id="PRO_5041263696" description="Transport-associated OB type 1 domain-containing protein" evidence="2">
    <location>
        <begin position="21"/>
        <end position="237"/>
    </location>
</feature>
<accession>A0AA48KCJ2</accession>
<feature type="region of interest" description="Disordered" evidence="1">
    <location>
        <begin position="106"/>
        <end position="134"/>
    </location>
</feature>
<dbReference type="RefSeq" id="WP_316410116.1">
    <property type="nucleotide sequence ID" value="NZ_AP027081.1"/>
</dbReference>
<name>A0AA48KCJ2_9BACT</name>
<organism evidence="4 5">
    <name type="scientific">Mesoterricola sediminis</name>
    <dbReference type="NCBI Taxonomy" id="2927980"/>
    <lineage>
        <taxon>Bacteria</taxon>
        <taxon>Pseudomonadati</taxon>
        <taxon>Acidobacteriota</taxon>
        <taxon>Holophagae</taxon>
        <taxon>Holophagales</taxon>
        <taxon>Holophagaceae</taxon>
        <taxon>Mesoterricola</taxon>
    </lineage>
</organism>
<dbReference type="PROSITE" id="PS51257">
    <property type="entry name" value="PROKAR_LIPOPROTEIN"/>
    <property type="match status" value="1"/>
</dbReference>
<dbReference type="KEGG" id="msea:METESE_20940"/>
<reference evidence="4" key="1">
    <citation type="journal article" date="2023" name="Int. J. Syst. Evol. Microbiol.">
        <title>Mesoterricola silvestris gen. nov., sp. nov., Mesoterricola sediminis sp. nov., Geothrix oryzae sp. nov., Geothrix edaphica sp. nov., Geothrix rubra sp. nov., and Geothrix limicola sp. nov., six novel members of Acidobacteriota isolated from soils.</title>
        <authorList>
            <person name="Itoh H."/>
            <person name="Sugisawa Y."/>
            <person name="Mise K."/>
            <person name="Xu Z."/>
            <person name="Kuniyasu M."/>
            <person name="Ushijima N."/>
            <person name="Kawano K."/>
            <person name="Kobayashi E."/>
            <person name="Shiratori Y."/>
            <person name="Masuda Y."/>
            <person name="Senoo K."/>
        </authorList>
    </citation>
    <scope>NUCLEOTIDE SEQUENCE</scope>
    <source>
        <strain evidence="4">W786</strain>
    </source>
</reference>
<dbReference type="Pfam" id="PF03459">
    <property type="entry name" value="TOBE"/>
    <property type="match status" value="1"/>
</dbReference>
<evidence type="ECO:0000313" key="5">
    <source>
        <dbReference type="Proteomes" id="UP001228113"/>
    </source>
</evidence>
<evidence type="ECO:0000259" key="3">
    <source>
        <dbReference type="Pfam" id="PF03459"/>
    </source>
</evidence>
<keyword evidence="2" id="KW-0732">Signal</keyword>
<dbReference type="Proteomes" id="UP001228113">
    <property type="component" value="Chromosome"/>
</dbReference>
<dbReference type="InterPro" id="IPR005116">
    <property type="entry name" value="Transp-assoc_OB_typ1"/>
</dbReference>
<keyword evidence="5" id="KW-1185">Reference proteome</keyword>
<sequence length="237" mass="24594">MRRSPVLFAASAALLFAAVACDRSKPAPPVQAPAGPGALTGTVQEVIPAAPYTYLRLKAPQGDVWAAIPAADVKPGQTVTLQVQMRMDRFESPSLKRTFENLHMGTLAGAGGEGGGMAAPAPAPAPAGPDEKVAKASGADARTVAEIVQGKAGLKEKTVTVRGKVVKYNEGIMGRNWLHLRDGSGSAAAKDNDITVTTQDTCKVGDLVTAKGVVRLAKDFGAGYTYEVIIEEAKLTK</sequence>
<dbReference type="AlphaFoldDB" id="A0AA48KCJ2"/>
<proteinExistence type="predicted"/>
<evidence type="ECO:0000256" key="1">
    <source>
        <dbReference type="SAM" id="MobiDB-lite"/>
    </source>
</evidence>